<feature type="domain" description="N-acetyltransferase" evidence="17">
    <location>
        <begin position="464"/>
        <end position="622"/>
    </location>
</feature>
<comment type="similarity">
    <text evidence="4 15">Belongs to the acetyltransferase family.</text>
</comment>
<comment type="function">
    <text evidence="1 15">N-acetylglutamate synthase involved in arginine biosynthesis.</text>
</comment>
<evidence type="ECO:0000256" key="15">
    <source>
        <dbReference type="PIRNR" id="PIRNR007892"/>
    </source>
</evidence>
<evidence type="ECO:0000256" key="8">
    <source>
        <dbReference type="ARBA" id="ARBA00022679"/>
    </source>
</evidence>
<dbReference type="Proteomes" id="UP001365542">
    <property type="component" value="Unassembled WGS sequence"/>
</dbReference>
<feature type="compositionally biased region" description="Low complexity" evidence="16">
    <location>
        <begin position="86"/>
        <end position="107"/>
    </location>
</feature>
<feature type="region of interest" description="Disordered" evidence="16">
    <location>
        <begin position="86"/>
        <end position="117"/>
    </location>
</feature>
<evidence type="ECO:0000256" key="7">
    <source>
        <dbReference type="ARBA" id="ARBA00022605"/>
    </source>
</evidence>
<evidence type="ECO:0000256" key="3">
    <source>
        <dbReference type="ARBA" id="ARBA00004925"/>
    </source>
</evidence>
<keyword evidence="10 15" id="KW-0496">Mitochondrion</keyword>
<dbReference type="Gene3D" id="3.40.630.30">
    <property type="match status" value="1"/>
</dbReference>
<keyword evidence="9" id="KW-0809">Transit peptide</keyword>
<dbReference type="PIRSF" id="PIRSF007892">
    <property type="entry name" value="NAGS_fungal"/>
    <property type="match status" value="1"/>
</dbReference>
<dbReference type="GO" id="GO:0005759">
    <property type="term" value="C:mitochondrial matrix"/>
    <property type="evidence" value="ECO:0007669"/>
    <property type="project" value="TreeGrafter"/>
</dbReference>
<evidence type="ECO:0000259" key="17">
    <source>
        <dbReference type="PROSITE" id="PS51731"/>
    </source>
</evidence>
<proteinExistence type="inferred from homology"/>
<evidence type="ECO:0000256" key="1">
    <source>
        <dbReference type="ARBA" id="ARBA00002294"/>
    </source>
</evidence>
<dbReference type="GO" id="GO:0006592">
    <property type="term" value="P:ornithine biosynthetic process"/>
    <property type="evidence" value="ECO:0007669"/>
    <property type="project" value="TreeGrafter"/>
</dbReference>
<dbReference type="Gene3D" id="3.40.1160.10">
    <property type="entry name" value="Acetylglutamate kinase-like"/>
    <property type="match status" value="1"/>
</dbReference>
<sequence>MKGFILPTRKIYRSGQINGLWSYLRDGSQQKKHHSAYPERGLATISPAYSKRHHRQMKEEARDLYLSVLQASSTKREAKAYLQRFKPPTSDVKSSSPSSAVASTVPKTHQDEAFPPIVPNELVPGSLQKTQNREFIRSLLRKSRPQAFEQFSEDCFAPEISDQGLHIALVKLRGPQLLDDTELVAIGRTLKKLVRLGLGSIVVLDLNKDGKPGAPEEFDRSLRDLYITQLERVVSAIEDAGTQARGVEGSLSIDHNGDSHVLLPSLILAPTSRGAIPVIPALAHDHKQVLKPTSPDSILVALCHLLTDLQHSPTANWVLELESSKDIMTIDRLIILDPLGGIPSFERASGAHVFLNLEQEYNGILSELRSSKNSLNRTHASTLRSLRACLKLLPPTTSAVITTPQAAMTHEGPQESRNPLIHNLLTDKPVFSPSLPITPQTPRVLTTLVKHGVPVSMLPPSEWENGQTLSSHPKIDLKRLIELIEDSFGKKLEVAHYLNRIEKNIAGVIIAGDYDGGAIITWEEGDNGRKVPYLDKFAVARKAQGTGGVADVVFKAMLNMFSKELIWRSRRNNPVNKWYFERAKGTYKLPDGKWTVFWTTDGLADGDGDSRFEEYVKICESIEPSLLE</sequence>
<dbReference type="InterPro" id="IPR011190">
    <property type="entry name" value="GlcNAc_Synth_fun"/>
</dbReference>
<evidence type="ECO:0000256" key="11">
    <source>
        <dbReference type="ARBA" id="ARBA00023315"/>
    </source>
</evidence>
<organism evidence="18 19">
    <name type="scientific">Orbilia ellipsospora</name>
    <dbReference type="NCBI Taxonomy" id="2528407"/>
    <lineage>
        <taxon>Eukaryota</taxon>
        <taxon>Fungi</taxon>
        <taxon>Dikarya</taxon>
        <taxon>Ascomycota</taxon>
        <taxon>Pezizomycotina</taxon>
        <taxon>Orbiliomycetes</taxon>
        <taxon>Orbiliales</taxon>
        <taxon>Orbiliaceae</taxon>
        <taxon>Orbilia</taxon>
    </lineage>
</organism>
<evidence type="ECO:0000256" key="2">
    <source>
        <dbReference type="ARBA" id="ARBA00004173"/>
    </source>
</evidence>
<evidence type="ECO:0000313" key="18">
    <source>
        <dbReference type="EMBL" id="KAK6529007.1"/>
    </source>
</evidence>
<protein>
    <recommendedName>
        <fullName evidence="6 15">Amino-acid acetyltransferase, mitochondrial</fullName>
        <ecNumber evidence="5 15">2.3.1.1</ecNumber>
    </recommendedName>
    <alternativeName>
        <fullName evidence="12 15">Glutamate N-acetyltransferase</fullName>
    </alternativeName>
    <alternativeName>
        <fullName evidence="13 15">N-acetylglutamate synthase</fullName>
    </alternativeName>
</protein>
<comment type="catalytic activity">
    <reaction evidence="14 15">
        <text>L-glutamate + acetyl-CoA = N-acetyl-L-glutamate + CoA + H(+)</text>
        <dbReference type="Rhea" id="RHEA:24292"/>
        <dbReference type="ChEBI" id="CHEBI:15378"/>
        <dbReference type="ChEBI" id="CHEBI:29985"/>
        <dbReference type="ChEBI" id="CHEBI:44337"/>
        <dbReference type="ChEBI" id="CHEBI:57287"/>
        <dbReference type="ChEBI" id="CHEBI:57288"/>
        <dbReference type="EC" id="2.3.1.1"/>
    </reaction>
</comment>
<evidence type="ECO:0000256" key="9">
    <source>
        <dbReference type="ARBA" id="ARBA00022946"/>
    </source>
</evidence>
<keyword evidence="7 15" id="KW-0028">Amino-acid biosynthesis</keyword>
<accession>A0AAV9X3G1</accession>
<evidence type="ECO:0000256" key="5">
    <source>
        <dbReference type="ARBA" id="ARBA00012697"/>
    </source>
</evidence>
<dbReference type="PANTHER" id="PTHR23342">
    <property type="entry name" value="N-ACETYLGLUTAMATE SYNTHASE"/>
    <property type="match status" value="1"/>
</dbReference>
<reference evidence="18 19" key="1">
    <citation type="submission" date="2019-10" db="EMBL/GenBank/DDBJ databases">
        <authorList>
            <person name="Palmer J.M."/>
        </authorList>
    </citation>
    <scope>NUCLEOTIDE SEQUENCE [LARGE SCALE GENOMIC DNA]</scope>
    <source>
        <strain evidence="18 19">TWF694</strain>
    </source>
</reference>
<evidence type="ECO:0000313" key="19">
    <source>
        <dbReference type="Proteomes" id="UP001365542"/>
    </source>
</evidence>
<dbReference type="PANTHER" id="PTHR23342:SF4">
    <property type="entry name" value="AMINO-ACID ACETYLTRANSFERASE, MITOCHONDRIAL"/>
    <property type="match status" value="1"/>
</dbReference>
<keyword evidence="8 15" id="KW-0808">Transferase</keyword>
<evidence type="ECO:0000256" key="13">
    <source>
        <dbReference type="ARBA" id="ARBA00033251"/>
    </source>
</evidence>
<comment type="pathway">
    <text evidence="3 15">Amino-acid biosynthesis; L-arginine biosynthesis; N(2)-acetyl-L-ornithine from L-glutamate: step 1/4.</text>
</comment>
<dbReference type="PROSITE" id="PS51731">
    <property type="entry name" value="GNAT_NAGS"/>
    <property type="match status" value="1"/>
</dbReference>
<evidence type="ECO:0000256" key="14">
    <source>
        <dbReference type="ARBA" id="ARBA00048372"/>
    </source>
</evidence>
<gene>
    <name evidence="18" type="primary">ARG2_1</name>
    <name evidence="18" type="ORF">TWF694_004230</name>
</gene>
<dbReference type="EC" id="2.3.1.1" evidence="5 15"/>
<comment type="caution">
    <text evidence="18">The sequence shown here is derived from an EMBL/GenBank/DDBJ whole genome shotgun (WGS) entry which is preliminary data.</text>
</comment>
<dbReference type="Pfam" id="PF04768">
    <property type="entry name" value="NAT"/>
    <property type="match status" value="1"/>
</dbReference>
<evidence type="ECO:0000256" key="12">
    <source>
        <dbReference type="ARBA" id="ARBA00030346"/>
    </source>
</evidence>
<dbReference type="EMBL" id="JAVHJO010000014">
    <property type="protein sequence ID" value="KAK6529007.1"/>
    <property type="molecule type" value="Genomic_DNA"/>
</dbReference>
<dbReference type="AlphaFoldDB" id="A0AAV9X3G1"/>
<dbReference type="GO" id="GO:0004042">
    <property type="term" value="F:L-glutamate N-acetyltransferase activity"/>
    <property type="evidence" value="ECO:0007669"/>
    <property type="project" value="InterPro"/>
</dbReference>
<keyword evidence="19" id="KW-1185">Reference proteome</keyword>
<comment type="subcellular location">
    <subcellularLocation>
        <location evidence="2 15">Mitochondrion</location>
    </subcellularLocation>
</comment>
<dbReference type="InterPro" id="IPR036393">
    <property type="entry name" value="AceGlu_kinase-like_sf"/>
</dbReference>
<dbReference type="GO" id="GO:0006526">
    <property type="term" value="P:L-arginine biosynthetic process"/>
    <property type="evidence" value="ECO:0007669"/>
    <property type="project" value="TreeGrafter"/>
</dbReference>
<evidence type="ECO:0000256" key="4">
    <source>
        <dbReference type="ARBA" id="ARBA00008694"/>
    </source>
</evidence>
<evidence type="ECO:0000256" key="10">
    <source>
        <dbReference type="ARBA" id="ARBA00023128"/>
    </source>
</evidence>
<name>A0AAV9X3G1_9PEZI</name>
<dbReference type="InterPro" id="IPR006855">
    <property type="entry name" value="Vertebrate-like_GNAT_dom"/>
</dbReference>
<evidence type="ECO:0000256" key="6">
    <source>
        <dbReference type="ARBA" id="ARBA00018802"/>
    </source>
</evidence>
<keyword evidence="11 15" id="KW-0012">Acyltransferase</keyword>
<evidence type="ECO:0000256" key="16">
    <source>
        <dbReference type="SAM" id="MobiDB-lite"/>
    </source>
</evidence>